<dbReference type="OrthoDB" id="1953412at2"/>
<dbReference type="EMBL" id="LKHP01000003">
    <property type="protein sequence ID" value="KRQ87411.1"/>
    <property type="molecule type" value="Genomic_DNA"/>
</dbReference>
<protein>
    <submittedName>
        <fullName evidence="1">Uncharacterized protein</fullName>
    </submittedName>
</protein>
<dbReference type="RefSeq" id="WP_057977256.1">
    <property type="nucleotide sequence ID" value="NZ_LKHP01000003.1"/>
</dbReference>
<evidence type="ECO:0000313" key="2">
    <source>
        <dbReference type="Proteomes" id="UP000052015"/>
    </source>
</evidence>
<proteinExistence type="predicted"/>
<accession>A0A0R3JV26</accession>
<reference evidence="1 2" key="1">
    <citation type="submission" date="2015-09" db="EMBL/GenBank/DDBJ databases">
        <title>Draft genome sequence of a Caloramator mitchellensis, a moderate thermophile from the Great Artesian Basin of Australia.</title>
        <authorList>
            <person name="Patel B.K."/>
        </authorList>
    </citation>
    <scope>NUCLEOTIDE SEQUENCE [LARGE SCALE GENOMIC DNA]</scope>
    <source>
        <strain evidence="1 2">VF08</strain>
    </source>
</reference>
<keyword evidence="2" id="KW-1185">Reference proteome</keyword>
<organism evidence="1 2">
    <name type="scientific">Caloramator mitchellensis</name>
    <dbReference type="NCBI Taxonomy" id="908809"/>
    <lineage>
        <taxon>Bacteria</taxon>
        <taxon>Bacillati</taxon>
        <taxon>Bacillota</taxon>
        <taxon>Clostridia</taxon>
        <taxon>Eubacteriales</taxon>
        <taxon>Clostridiaceae</taxon>
        <taxon>Caloramator</taxon>
    </lineage>
</organism>
<comment type="caution">
    <text evidence="1">The sequence shown here is derived from an EMBL/GenBank/DDBJ whole genome shotgun (WGS) entry which is preliminary data.</text>
</comment>
<dbReference type="Proteomes" id="UP000052015">
    <property type="component" value="Unassembled WGS sequence"/>
</dbReference>
<name>A0A0R3JV26_CALMK</name>
<sequence length="274" mass="31986">MKIYTSELGKYKNSIINFRNSKESAKMSLPIEFEGELYRIIEFNDAGFFNKEITGYLILTNEGEVVNDKRIQKEVMTLGYYLELLFDEDSLKRLGKAITLDREIKKEIINYNDSIELLKSFKDEGINGVDIIISILEKLPEIKKQNNLAIMEFVNQASKLAEQNLIMSSKLLNDILPIYRKMLLVNLNRINEINKGRAYFDTLKQITSKKKKSIKNKINGLSPRLTRLEMTLDKLINILKIYDRILNMSESKYIEFLKSQDNQNIQNKLNLIRN</sequence>
<dbReference type="AlphaFoldDB" id="A0A0R3JV26"/>
<gene>
    <name evidence="1" type="ORF">ABG79_00749</name>
</gene>
<evidence type="ECO:0000313" key="1">
    <source>
        <dbReference type="EMBL" id="KRQ87411.1"/>
    </source>
</evidence>